<gene>
    <name evidence="1" type="ORF">VNO80_09130</name>
</gene>
<evidence type="ECO:0000313" key="1">
    <source>
        <dbReference type="EMBL" id="KAK7367121.1"/>
    </source>
</evidence>
<protein>
    <submittedName>
        <fullName evidence="1">Uncharacterized protein</fullName>
    </submittedName>
</protein>
<sequence length="84" mass="9471">MALKWGIRRAPLHPTFQNSCRREPLSFSLSSLLNTLHSLSNFTGLLLLLPLLIPSLSVRPHCCLLAYSQHRHSQTTMLSEDSSE</sequence>
<evidence type="ECO:0000313" key="2">
    <source>
        <dbReference type="Proteomes" id="UP001374584"/>
    </source>
</evidence>
<dbReference type="AlphaFoldDB" id="A0AAN9N7E7"/>
<keyword evidence="2" id="KW-1185">Reference proteome</keyword>
<accession>A0AAN9N7E7</accession>
<reference evidence="1 2" key="1">
    <citation type="submission" date="2024-01" db="EMBL/GenBank/DDBJ databases">
        <title>The genomes of 5 underutilized Papilionoideae crops provide insights into root nodulation and disease resistanc.</title>
        <authorList>
            <person name="Jiang F."/>
        </authorList>
    </citation>
    <scope>NUCLEOTIDE SEQUENCE [LARGE SCALE GENOMIC DNA]</scope>
    <source>
        <strain evidence="1">JINMINGXINNONG_FW02</strain>
        <tissue evidence="1">Leaves</tissue>
    </source>
</reference>
<dbReference type="EMBL" id="JAYMYR010000004">
    <property type="protein sequence ID" value="KAK7367121.1"/>
    <property type="molecule type" value="Genomic_DNA"/>
</dbReference>
<proteinExistence type="predicted"/>
<name>A0AAN9N7E7_PHACN</name>
<dbReference type="Proteomes" id="UP001374584">
    <property type="component" value="Unassembled WGS sequence"/>
</dbReference>
<organism evidence="1 2">
    <name type="scientific">Phaseolus coccineus</name>
    <name type="common">Scarlet runner bean</name>
    <name type="synonym">Phaseolus multiflorus</name>
    <dbReference type="NCBI Taxonomy" id="3886"/>
    <lineage>
        <taxon>Eukaryota</taxon>
        <taxon>Viridiplantae</taxon>
        <taxon>Streptophyta</taxon>
        <taxon>Embryophyta</taxon>
        <taxon>Tracheophyta</taxon>
        <taxon>Spermatophyta</taxon>
        <taxon>Magnoliopsida</taxon>
        <taxon>eudicotyledons</taxon>
        <taxon>Gunneridae</taxon>
        <taxon>Pentapetalae</taxon>
        <taxon>rosids</taxon>
        <taxon>fabids</taxon>
        <taxon>Fabales</taxon>
        <taxon>Fabaceae</taxon>
        <taxon>Papilionoideae</taxon>
        <taxon>50 kb inversion clade</taxon>
        <taxon>NPAAA clade</taxon>
        <taxon>indigoferoid/millettioid clade</taxon>
        <taxon>Phaseoleae</taxon>
        <taxon>Phaseolus</taxon>
    </lineage>
</organism>
<comment type="caution">
    <text evidence="1">The sequence shown here is derived from an EMBL/GenBank/DDBJ whole genome shotgun (WGS) entry which is preliminary data.</text>
</comment>